<gene>
    <name evidence="4" type="ORF">BASA50_007450</name>
</gene>
<feature type="region of interest" description="Disordered" evidence="2">
    <location>
        <begin position="52"/>
        <end position="169"/>
    </location>
</feature>
<sequence length="986" mass="110876">MASSDESGFSDSSVYEALSRSERILHGSVVLDWKKLPNQVLTALPDLPKSAYKQHKERRVRPLLSKQHSHPHYMCDRHKKEKVKEQRIDHEQESQETRSTDNLNTREIRHKTFRSNESPSRGRRQSRMSSQSSSYRNADSEKCWESSHVDTDTGSDLSQRQDGSNEPDECTEKVITTQDMLPQSKAKHPNLHPFTFNNCKFTYLRPDQILGIGQGDLEQDDPTLLHGITITNKDTAPTMKTTHPILDVPSIPLLSSLTATETSILPSTLDATRDLPTANARPASDLIQLFKTLSLLNEAGQSDAIHGSHNPHHPSQHASLTQSELLCRSTTNSPTKSTPEKETRLGQGRTTAMSIAELSQDMGGQRHKTMSARPTEIKTEFSHSLQNNPNTQSFYCGSMSQEESMSVSFSSNGISETKNQTKILDKVRSGLSDLTKVLHKRASLLAKRELEIQAQELALKSKELDLATRDTAISQKEKQLQLYETRMDREVNTLVDQRVKSRDDAIQRDAHTIVRKYDDMLEQVGKENKRLQASLREMVTANRLLRDQNKQLSLGKDDAEQRLDEQTSMLKQSKERNERLRMTLNTARSSSSTGHKHSKGDGVDENTSASVAEMFQKMKKLLSNQSSKLTLEASSQTSELYNEATQEQTSELKKPIIEPQLNIGGRHEGDSVLFQDASRSLETILRLVHVLFRHLAAYINSDVSALVNHDIDDALYFDAIVSSFSIMDRFTSEVCSSEPERGSTGADISQQSYSPAVQSMDLYLEFALSFVRRPTCTRVQKHEIASLLYRSFVDMAETPAGFVLRRSELGRVLTYLIVINGVTQTNVLEVMLDGLVSEVSRSNKSKISFVEKGGIATVTAMLCNSEEQSHLAFSASAILFSISGNNNVLQMVLSQCARPEILDRLVECISTMHHMPTLENVTAVLQRLSRVREYREQMRLHILLSETLGEFQHQFQGQKADLESRNVLSEFAEANLRSIVHNISCY</sequence>
<feature type="region of interest" description="Disordered" evidence="2">
    <location>
        <begin position="550"/>
        <end position="605"/>
    </location>
</feature>
<keyword evidence="5" id="KW-1185">Reference proteome</keyword>
<dbReference type="Gene3D" id="1.25.10.10">
    <property type="entry name" value="Leucine-rich Repeat Variant"/>
    <property type="match status" value="1"/>
</dbReference>
<reference evidence="4 5" key="1">
    <citation type="submission" date="2021-02" db="EMBL/GenBank/DDBJ databases">
        <title>Variation within the Batrachochytrium salamandrivorans European outbreak.</title>
        <authorList>
            <person name="Kelly M."/>
            <person name="Pasmans F."/>
            <person name="Shea T.P."/>
            <person name="Munoz J.F."/>
            <person name="Carranza S."/>
            <person name="Cuomo C.A."/>
            <person name="Martel A."/>
        </authorList>
    </citation>
    <scope>NUCLEOTIDE SEQUENCE [LARGE SCALE GENOMIC DNA]</scope>
    <source>
        <strain evidence="4 5">AMFP18/2</strain>
    </source>
</reference>
<dbReference type="SUPFAM" id="SSF48371">
    <property type="entry name" value="ARM repeat"/>
    <property type="match status" value="1"/>
</dbReference>
<feature type="region of interest" description="Disordered" evidence="2">
    <location>
        <begin position="302"/>
        <end position="350"/>
    </location>
</feature>
<feature type="compositionally biased region" description="Basic residues" evidence="2">
    <location>
        <begin position="52"/>
        <end position="72"/>
    </location>
</feature>
<comment type="caution">
    <text evidence="4">The sequence shown here is derived from an EMBL/GenBank/DDBJ whole genome shotgun (WGS) entry which is preliminary data.</text>
</comment>
<dbReference type="InterPro" id="IPR016024">
    <property type="entry name" value="ARM-type_fold"/>
</dbReference>
<feature type="compositionally biased region" description="Basic and acidic residues" evidence="2">
    <location>
        <begin position="572"/>
        <end position="581"/>
    </location>
</feature>
<evidence type="ECO:0000256" key="1">
    <source>
        <dbReference type="SAM" id="Coils"/>
    </source>
</evidence>
<evidence type="ECO:0000313" key="4">
    <source>
        <dbReference type="EMBL" id="KAH6593243.1"/>
    </source>
</evidence>
<feature type="compositionally biased region" description="Basic and acidic residues" evidence="2">
    <location>
        <begin position="138"/>
        <end position="151"/>
    </location>
</feature>
<keyword evidence="1" id="KW-0175">Coiled coil</keyword>
<feature type="compositionally biased region" description="Low complexity" evidence="2">
    <location>
        <begin position="127"/>
        <end position="136"/>
    </location>
</feature>
<dbReference type="InterPro" id="IPR011989">
    <property type="entry name" value="ARM-like"/>
</dbReference>
<accession>A0ABQ8F6S4</accession>
<feature type="compositionally biased region" description="Basic and acidic residues" evidence="2">
    <location>
        <begin position="73"/>
        <end position="107"/>
    </location>
</feature>
<evidence type="ECO:0000313" key="5">
    <source>
        <dbReference type="Proteomes" id="UP001648503"/>
    </source>
</evidence>
<feature type="coiled-coil region" evidence="1">
    <location>
        <begin position="447"/>
        <end position="493"/>
    </location>
</feature>
<organism evidence="4 5">
    <name type="scientific">Batrachochytrium salamandrivorans</name>
    <dbReference type="NCBI Taxonomy" id="1357716"/>
    <lineage>
        <taxon>Eukaryota</taxon>
        <taxon>Fungi</taxon>
        <taxon>Fungi incertae sedis</taxon>
        <taxon>Chytridiomycota</taxon>
        <taxon>Chytridiomycota incertae sedis</taxon>
        <taxon>Chytridiomycetes</taxon>
        <taxon>Rhizophydiales</taxon>
        <taxon>Rhizophydiales incertae sedis</taxon>
        <taxon>Batrachochytrium</taxon>
    </lineage>
</organism>
<feature type="domain" description="Coiled-coil" evidence="3">
    <location>
        <begin position="810"/>
        <end position="982"/>
    </location>
</feature>
<proteinExistence type="predicted"/>
<evidence type="ECO:0000259" key="3">
    <source>
        <dbReference type="Pfam" id="PF21035"/>
    </source>
</evidence>
<dbReference type="Pfam" id="PF21035">
    <property type="entry name" value="CCDC138_C"/>
    <property type="match status" value="1"/>
</dbReference>
<feature type="compositionally biased region" description="Polar residues" evidence="2">
    <location>
        <begin position="152"/>
        <end position="164"/>
    </location>
</feature>
<name>A0ABQ8F6S4_9FUNG</name>
<feature type="compositionally biased region" description="Polar residues" evidence="2">
    <location>
        <begin position="316"/>
        <end position="337"/>
    </location>
</feature>
<evidence type="ECO:0000256" key="2">
    <source>
        <dbReference type="SAM" id="MobiDB-lite"/>
    </source>
</evidence>
<protein>
    <recommendedName>
        <fullName evidence="3">Coiled-coil domain-containing protein</fullName>
    </recommendedName>
</protein>
<feature type="compositionally biased region" description="Basic and acidic residues" evidence="2">
    <location>
        <begin position="550"/>
        <end position="565"/>
    </location>
</feature>
<dbReference type="InterPro" id="IPR048750">
    <property type="entry name" value="CCDC138_C"/>
</dbReference>
<dbReference type="EMBL" id="JAFCIX010000357">
    <property type="protein sequence ID" value="KAH6593243.1"/>
    <property type="molecule type" value="Genomic_DNA"/>
</dbReference>
<dbReference type="Proteomes" id="UP001648503">
    <property type="component" value="Unassembled WGS sequence"/>
</dbReference>